<evidence type="ECO:0000256" key="12">
    <source>
        <dbReference type="ARBA" id="ARBA00023157"/>
    </source>
</evidence>
<evidence type="ECO:0000256" key="8">
    <source>
        <dbReference type="ARBA" id="ARBA00022694"/>
    </source>
</evidence>
<dbReference type="InterPro" id="IPR040072">
    <property type="entry name" value="Methyltransferase_A"/>
</dbReference>
<dbReference type="AlphaFoldDB" id="A0A1M5TLE7"/>
<keyword evidence="4 13" id="KW-0698">rRNA processing</keyword>
<evidence type="ECO:0000256" key="13">
    <source>
        <dbReference type="HAMAP-Rule" id="MF_01849"/>
    </source>
</evidence>
<evidence type="ECO:0000256" key="1">
    <source>
        <dbReference type="ARBA" id="ARBA00004496"/>
    </source>
</evidence>
<dbReference type="Gene3D" id="1.10.150.530">
    <property type="match status" value="1"/>
</dbReference>
<dbReference type="InterPro" id="IPR027492">
    <property type="entry name" value="RNA_MTrfase_RlmN"/>
</dbReference>
<comment type="catalytic activity">
    <reaction evidence="13">
        <text>adenosine(2503) in 23S rRNA + 2 reduced [2Fe-2S]-[ferredoxin] + 2 S-adenosyl-L-methionine = 2-methyladenosine(2503) in 23S rRNA + 5'-deoxyadenosine + L-methionine + 2 oxidized [2Fe-2S]-[ferredoxin] + S-adenosyl-L-homocysteine</text>
        <dbReference type="Rhea" id="RHEA:42916"/>
        <dbReference type="Rhea" id="RHEA-COMP:10000"/>
        <dbReference type="Rhea" id="RHEA-COMP:10001"/>
        <dbReference type="Rhea" id="RHEA-COMP:10152"/>
        <dbReference type="Rhea" id="RHEA-COMP:10282"/>
        <dbReference type="ChEBI" id="CHEBI:17319"/>
        <dbReference type="ChEBI" id="CHEBI:33737"/>
        <dbReference type="ChEBI" id="CHEBI:33738"/>
        <dbReference type="ChEBI" id="CHEBI:57844"/>
        <dbReference type="ChEBI" id="CHEBI:57856"/>
        <dbReference type="ChEBI" id="CHEBI:59789"/>
        <dbReference type="ChEBI" id="CHEBI:74411"/>
        <dbReference type="ChEBI" id="CHEBI:74497"/>
        <dbReference type="EC" id="2.1.1.192"/>
    </reaction>
</comment>
<gene>
    <name evidence="13" type="primary">rlmN</name>
    <name evidence="15" type="ORF">SAMN02745941_00249</name>
</gene>
<feature type="binding site" evidence="13">
    <location>
        <position position="114"/>
    </location>
    <ligand>
        <name>[4Fe-4S] cluster</name>
        <dbReference type="ChEBI" id="CHEBI:49883"/>
        <note>4Fe-4S-S-AdoMet</note>
    </ligand>
</feature>
<feature type="binding site" evidence="13">
    <location>
        <position position="117"/>
    </location>
    <ligand>
        <name>[4Fe-4S] cluster</name>
        <dbReference type="ChEBI" id="CHEBI:49883"/>
        <note>4Fe-4S-S-AdoMet</note>
    </ligand>
</feature>
<evidence type="ECO:0000256" key="5">
    <source>
        <dbReference type="ARBA" id="ARBA00022603"/>
    </source>
</evidence>
<comment type="caution">
    <text evidence="13">Lacks conserved residue(s) required for the propagation of feature annotation.</text>
</comment>
<evidence type="ECO:0000313" key="16">
    <source>
        <dbReference type="Proteomes" id="UP000184241"/>
    </source>
</evidence>
<dbReference type="EMBL" id="FQXU01000003">
    <property type="protein sequence ID" value="SHH51499.1"/>
    <property type="molecule type" value="Genomic_DNA"/>
</dbReference>
<feature type="binding site" evidence="13">
    <location>
        <position position="288"/>
    </location>
    <ligand>
        <name>S-adenosyl-L-methionine</name>
        <dbReference type="ChEBI" id="CHEBI:59789"/>
    </ligand>
</feature>
<dbReference type="Gene3D" id="3.20.20.70">
    <property type="entry name" value="Aldolase class I"/>
    <property type="match status" value="1"/>
</dbReference>
<evidence type="ECO:0000256" key="6">
    <source>
        <dbReference type="ARBA" id="ARBA00022679"/>
    </source>
</evidence>
<feature type="active site" description="Proton acceptor" evidence="13">
    <location>
        <position position="90"/>
    </location>
</feature>
<evidence type="ECO:0000256" key="2">
    <source>
        <dbReference type="ARBA" id="ARBA00022485"/>
    </source>
</evidence>
<evidence type="ECO:0000256" key="4">
    <source>
        <dbReference type="ARBA" id="ARBA00022552"/>
    </source>
</evidence>
<sequence length="343" mass="39168">MKYLLDFNLEEFKEELVKIGENSFRAKQIFQWIYKEVYDFENMKNIPSPLKSKLKESFDLSLPKVVEEYTSSSDGTKKLLVSLKDNNLIECVIMKYNHGNTICISTQVGCRMGCKFCASTIDGRIRNLTPGEMLGQVLLAQNLMKERISNIVLMGSGEPLDNYDNVMKFLEIVNAEYGLNIGQRHITLSTCGIVPKIYELADKGLNVTLAISLHAFSDEKRKEIMPIANKYSISEIMEACEYYIKKTNRRITFEYSLVKGINDSKEDAKALGNLLKGKLCHVNLIPVNEIKEKEYRKSTKEDIDIFEKTLRKYGVEATVRREMGADINAACGQLRRSYLEISN</sequence>
<comment type="subcellular location">
    <subcellularLocation>
        <location evidence="1 13">Cytoplasm</location>
    </subcellularLocation>
</comment>
<dbReference type="InterPro" id="IPR013785">
    <property type="entry name" value="Aldolase_TIM"/>
</dbReference>
<dbReference type="NCBIfam" id="TIGR00048">
    <property type="entry name" value="rRNA_mod_RlmN"/>
    <property type="match status" value="1"/>
</dbReference>
<comment type="similarity">
    <text evidence="13">Belongs to the radical SAM superfamily. RlmN family.</text>
</comment>
<feature type="binding site" evidence="13">
    <location>
        <position position="110"/>
    </location>
    <ligand>
        <name>[4Fe-4S] cluster</name>
        <dbReference type="ChEBI" id="CHEBI:49883"/>
        <note>4Fe-4S-S-AdoMet</note>
    </ligand>
</feature>
<feature type="domain" description="Radical SAM core" evidence="14">
    <location>
        <begin position="96"/>
        <end position="326"/>
    </location>
</feature>
<dbReference type="GO" id="GO:0002935">
    <property type="term" value="F:tRNA (adenine(37)-C2)-methyltransferase activity"/>
    <property type="evidence" value="ECO:0007669"/>
    <property type="project" value="UniProtKB-UniRule"/>
</dbReference>
<dbReference type="FunFam" id="3.20.20.70:FF:000014">
    <property type="entry name" value="Probable dual-specificity RNA methyltransferase RlmN"/>
    <property type="match status" value="1"/>
</dbReference>
<dbReference type="PIRSF" id="PIRSF006004">
    <property type="entry name" value="CHP00048"/>
    <property type="match status" value="1"/>
</dbReference>
<dbReference type="GO" id="GO:0070475">
    <property type="term" value="P:rRNA base methylation"/>
    <property type="evidence" value="ECO:0007669"/>
    <property type="project" value="UniProtKB-UniRule"/>
</dbReference>
<dbReference type="GO" id="GO:0005737">
    <property type="term" value="C:cytoplasm"/>
    <property type="evidence" value="ECO:0007669"/>
    <property type="project" value="UniProtKB-SubCell"/>
</dbReference>
<comment type="function">
    <text evidence="13">Specifically methylates position 2 of adenine 2503 in 23S rRNA and position 2 of adenine 37 in tRNAs.</text>
</comment>
<dbReference type="Proteomes" id="UP000184241">
    <property type="component" value="Unassembled WGS sequence"/>
</dbReference>
<dbReference type="RefSeq" id="WP_073015944.1">
    <property type="nucleotide sequence ID" value="NZ_FQXU01000003.1"/>
</dbReference>
<reference evidence="15 16" key="1">
    <citation type="submission" date="2016-11" db="EMBL/GenBank/DDBJ databases">
        <authorList>
            <person name="Jaros S."/>
            <person name="Januszkiewicz K."/>
            <person name="Wedrychowicz H."/>
        </authorList>
    </citation>
    <scope>NUCLEOTIDE SEQUENCE [LARGE SCALE GENOMIC DNA]</scope>
    <source>
        <strain evidence="15 16">DSM 6191</strain>
    </source>
</reference>
<dbReference type="SFLD" id="SFLDG01062">
    <property type="entry name" value="methyltransferase_(Class_A)"/>
    <property type="match status" value="1"/>
</dbReference>
<keyword evidence="2 13" id="KW-0004">4Fe-4S</keyword>
<comment type="miscellaneous">
    <text evidence="13">Reaction proceeds by a ping-pong mechanism involving intermediate methylation of a conserved cysteine residue.</text>
</comment>
<dbReference type="GO" id="GO:0000049">
    <property type="term" value="F:tRNA binding"/>
    <property type="evidence" value="ECO:0007669"/>
    <property type="project" value="UniProtKB-UniRule"/>
</dbReference>
<keyword evidence="5 13" id="KW-0489">Methyltransferase</keyword>
<dbReference type="SMART" id="SM00729">
    <property type="entry name" value="Elp3"/>
    <property type="match status" value="1"/>
</dbReference>
<dbReference type="PANTHER" id="PTHR30544:SF5">
    <property type="entry name" value="RADICAL SAM CORE DOMAIN-CONTAINING PROTEIN"/>
    <property type="match status" value="1"/>
</dbReference>
<dbReference type="Pfam" id="PF21016">
    <property type="entry name" value="RlmN_N"/>
    <property type="match status" value="1"/>
</dbReference>
<keyword evidence="7 13" id="KW-0949">S-adenosyl-L-methionine</keyword>
<feature type="binding site" evidence="13">
    <location>
        <begin position="157"/>
        <end position="158"/>
    </location>
    <ligand>
        <name>S-adenosyl-L-methionine</name>
        <dbReference type="ChEBI" id="CHEBI:59789"/>
    </ligand>
</feature>
<dbReference type="GO" id="GO:0051539">
    <property type="term" value="F:4 iron, 4 sulfur cluster binding"/>
    <property type="evidence" value="ECO:0007669"/>
    <property type="project" value="UniProtKB-UniRule"/>
</dbReference>
<evidence type="ECO:0000256" key="7">
    <source>
        <dbReference type="ARBA" id="ARBA00022691"/>
    </source>
</evidence>
<dbReference type="InterPro" id="IPR006638">
    <property type="entry name" value="Elp3/MiaA/NifB-like_rSAM"/>
</dbReference>
<feature type="active site" description="S-methylcysteine intermediate" evidence="13">
    <location>
        <position position="331"/>
    </location>
</feature>
<evidence type="ECO:0000256" key="9">
    <source>
        <dbReference type="ARBA" id="ARBA00022723"/>
    </source>
</evidence>
<keyword evidence="3 13" id="KW-0963">Cytoplasm</keyword>
<dbReference type="GO" id="GO:0030488">
    <property type="term" value="P:tRNA methylation"/>
    <property type="evidence" value="ECO:0007669"/>
    <property type="project" value="UniProtKB-UniRule"/>
</dbReference>
<organism evidence="15 16">
    <name type="scientific">Clostridium intestinale DSM 6191</name>
    <dbReference type="NCBI Taxonomy" id="1121320"/>
    <lineage>
        <taxon>Bacteria</taxon>
        <taxon>Bacillati</taxon>
        <taxon>Bacillota</taxon>
        <taxon>Clostridia</taxon>
        <taxon>Eubacteriales</taxon>
        <taxon>Clostridiaceae</taxon>
        <taxon>Clostridium</taxon>
    </lineage>
</organism>
<keyword evidence="12 13" id="KW-1015">Disulfide bond</keyword>
<dbReference type="Pfam" id="PF04055">
    <property type="entry name" value="Radical_SAM"/>
    <property type="match status" value="1"/>
</dbReference>
<evidence type="ECO:0000259" key="14">
    <source>
        <dbReference type="PROSITE" id="PS51918"/>
    </source>
</evidence>
<comment type="catalytic activity">
    <reaction evidence="13">
        <text>adenosine(37) in tRNA + 2 reduced [2Fe-2S]-[ferredoxin] + 2 S-adenosyl-L-methionine = 2-methyladenosine(37) in tRNA + 5'-deoxyadenosine + L-methionine + 2 oxidized [2Fe-2S]-[ferredoxin] + S-adenosyl-L-homocysteine</text>
        <dbReference type="Rhea" id="RHEA:43332"/>
        <dbReference type="Rhea" id="RHEA-COMP:10000"/>
        <dbReference type="Rhea" id="RHEA-COMP:10001"/>
        <dbReference type="Rhea" id="RHEA-COMP:10162"/>
        <dbReference type="Rhea" id="RHEA-COMP:10485"/>
        <dbReference type="ChEBI" id="CHEBI:17319"/>
        <dbReference type="ChEBI" id="CHEBI:33737"/>
        <dbReference type="ChEBI" id="CHEBI:33738"/>
        <dbReference type="ChEBI" id="CHEBI:57844"/>
        <dbReference type="ChEBI" id="CHEBI:57856"/>
        <dbReference type="ChEBI" id="CHEBI:59789"/>
        <dbReference type="ChEBI" id="CHEBI:74411"/>
        <dbReference type="ChEBI" id="CHEBI:74497"/>
        <dbReference type="EC" id="2.1.1.192"/>
    </reaction>
</comment>
<dbReference type="GO" id="GO:0046872">
    <property type="term" value="F:metal ion binding"/>
    <property type="evidence" value="ECO:0007669"/>
    <property type="project" value="UniProtKB-KW"/>
</dbReference>
<proteinExistence type="inferred from homology"/>
<dbReference type="InterPro" id="IPR048641">
    <property type="entry name" value="RlmN_N"/>
</dbReference>
<protein>
    <recommendedName>
        <fullName evidence="13">Probable dual-specificity RNA methyltransferase RlmN</fullName>
        <ecNumber evidence="13">2.1.1.192</ecNumber>
    </recommendedName>
    <alternativeName>
        <fullName evidence="13">23S rRNA (adenine(2503)-C(2))-methyltransferase</fullName>
    </alternativeName>
    <alternativeName>
        <fullName evidence="13">23S rRNA m2A2503 methyltransferase</fullName>
    </alternativeName>
    <alternativeName>
        <fullName evidence="13">Ribosomal RNA large subunit methyltransferase N</fullName>
    </alternativeName>
    <alternativeName>
        <fullName evidence="13">tRNA (adenine(37)-C(2))-methyltransferase</fullName>
    </alternativeName>
    <alternativeName>
        <fullName evidence="13">tRNA m2A37 methyltransferase</fullName>
    </alternativeName>
</protein>
<evidence type="ECO:0000313" key="15">
    <source>
        <dbReference type="EMBL" id="SHH51499.1"/>
    </source>
</evidence>
<dbReference type="InterPro" id="IPR007197">
    <property type="entry name" value="rSAM"/>
</dbReference>
<dbReference type="InterPro" id="IPR004383">
    <property type="entry name" value="rRNA_lsu_MTrfase_RlmN/Cfr"/>
</dbReference>
<dbReference type="SFLD" id="SFLDS00029">
    <property type="entry name" value="Radical_SAM"/>
    <property type="match status" value="1"/>
</dbReference>
<feature type="binding site" evidence="13">
    <location>
        <position position="189"/>
    </location>
    <ligand>
        <name>S-adenosyl-L-methionine</name>
        <dbReference type="ChEBI" id="CHEBI:59789"/>
    </ligand>
</feature>
<evidence type="ECO:0000256" key="11">
    <source>
        <dbReference type="ARBA" id="ARBA00023014"/>
    </source>
</evidence>
<evidence type="ECO:0000256" key="10">
    <source>
        <dbReference type="ARBA" id="ARBA00023004"/>
    </source>
</evidence>
<keyword evidence="11 13" id="KW-0411">Iron-sulfur</keyword>
<dbReference type="GO" id="GO:0070040">
    <property type="term" value="F:rRNA (adenine(2503)-C2-)-methyltransferase activity"/>
    <property type="evidence" value="ECO:0007669"/>
    <property type="project" value="UniProtKB-UniRule"/>
</dbReference>
<keyword evidence="10 13" id="KW-0408">Iron</keyword>
<keyword evidence="9 13" id="KW-0479">Metal-binding</keyword>
<dbReference type="InterPro" id="IPR058240">
    <property type="entry name" value="rSAM_sf"/>
</dbReference>
<dbReference type="EC" id="2.1.1.192" evidence="13"/>
<dbReference type="SUPFAM" id="SSF102114">
    <property type="entry name" value="Radical SAM enzymes"/>
    <property type="match status" value="1"/>
</dbReference>
<keyword evidence="6 13" id="KW-0808">Transferase</keyword>
<dbReference type="GO" id="GO:0019843">
    <property type="term" value="F:rRNA binding"/>
    <property type="evidence" value="ECO:0007669"/>
    <property type="project" value="UniProtKB-UniRule"/>
</dbReference>
<name>A0A1M5TLE7_9CLOT</name>
<keyword evidence="8 13" id="KW-0819">tRNA processing</keyword>
<dbReference type="PANTHER" id="PTHR30544">
    <property type="entry name" value="23S RRNA METHYLTRANSFERASE"/>
    <property type="match status" value="1"/>
</dbReference>
<evidence type="ECO:0000256" key="3">
    <source>
        <dbReference type="ARBA" id="ARBA00022490"/>
    </source>
</evidence>
<feature type="binding site" evidence="13">
    <location>
        <begin position="212"/>
        <end position="214"/>
    </location>
    <ligand>
        <name>S-adenosyl-L-methionine</name>
        <dbReference type="ChEBI" id="CHEBI:59789"/>
    </ligand>
</feature>
<comment type="cofactor">
    <cofactor evidence="13">
        <name>[4Fe-4S] cluster</name>
        <dbReference type="ChEBI" id="CHEBI:49883"/>
    </cofactor>
    <text evidence="13">Binds 1 [4Fe-4S] cluster. The cluster is coordinated with 3 cysteines and an exchangeable S-adenosyl-L-methionine.</text>
</comment>
<dbReference type="SFLD" id="SFLDF00275">
    <property type="entry name" value="adenosine_C2_methyltransferase"/>
    <property type="match status" value="1"/>
</dbReference>
<dbReference type="CDD" id="cd01335">
    <property type="entry name" value="Radical_SAM"/>
    <property type="match status" value="1"/>
</dbReference>
<dbReference type="PROSITE" id="PS51918">
    <property type="entry name" value="RADICAL_SAM"/>
    <property type="match status" value="1"/>
</dbReference>
<dbReference type="HAMAP" id="MF_01849">
    <property type="entry name" value="RNA_methyltr_RlmN"/>
    <property type="match status" value="1"/>
</dbReference>
<accession>A0A1M5TLE7</accession>